<accession>A0ABY4ASX9</accession>
<organism evidence="1 2">
    <name type="scientific">Agromyces soli</name>
    <dbReference type="NCBI Taxonomy" id="659012"/>
    <lineage>
        <taxon>Bacteria</taxon>
        <taxon>Bacillati</taxon>
        <taxon>Actinomycetota</taxon>
        <taxon>Actinomycetes</taxon>
        <taxon>Micrococcales</taxon>
        <taxon>Microbacteriaceae</taxon>
        <taxon>Agromyces</taxon>
    </lineage>
</organism>
<dbReference type="InterPro" id="IPR007325">
    <property type="entry name" value="KFase/CYL"/>
</dbReference>
<dbReference type="SUPFAM" id="SSF102198">
    <property type="entry name" value="Putative cyclase"/>
    <property type="match status" value="1"/>
</dbReference>
<protein>
    <submittedName>
        <fullName evidence="1">Cyclase family protein</fullName>
    </submittedName>
</protein>
<dbReference type="InterPro" id="IPR037175">
    <property type="entry name" value="KFase_sf"/>
</dbReference>
<dbReference type="Pfam" id="PF04199">
    <property type="entry name" value="Cyclase"/>
    <property type="match status" value="1"/>
</dbReference>
<dbReference type="PANTHER" id="PTHR31118:SF32">
    <property type="entry name" value="KYNURENINE FORMAMIDASE"/>
    <property type="match status" value="1"/>
</dbReference>
<reference evidence="1 2" key="1">
    <citation type="submission" date="2022-03" db="EMBL/GenBank/DDBJ databases">
        <title>Agromyces sp. isolated from the gut of P. brevitarsis seulensis larvae.</title>
        <authorList>
            <person name="Won M."/>
            <person name="Kwon S.-W."/>
        </authorList>
    </citation>
    <scope>NUCLEOTIDE SEQUENCE [LARGE SCALE GENOMIC DNA]</scope>
    <source>
        <strain evidence="1 2">KACC 16215</strain>
    </source>
</reference>
<dbReference type="RefSeq" id="WP_243569108.1">
    <property type="nucleotide sequence ID" value="NZ_BAAARD010000005.1"/>
</dbReference>
<gene>
    <name evidence="1" type="ORF">MTP13_00420</name>
</gene>
<evidence type="ECO:0000313" key="2">
    <source>
        <dbReference type="Proteomes" id="UP000831304"/>
    </source>
</evidence>
<dbReference type="PANTHER" id="PTHR31118">
    <property type="entry name" value="CYCLASE-LIKE PROTEIN 2"/>
    <property type="match status" value="1"/>
</dbReference>
<evidence type="ECO:0000313" key="1">
    <source>
        <dbReference type="EMBL" id="UOE26276.1"/>
    </source>
</evidence>
<keyword evidence="2" id="KW-1185">Reference proteome</keyword>
<sequence>MPRPAPAAMRELSRPIDSGMRVYPGDPEVAIEAALHLERDGVDVARLHLGSHTGTHLDAPSHTVAGGRTTGAIGLDELVGEALVVHLAGLGAGQRYGLVEFERALGGALPERVPPIVILGTGWAERFDTDEALDHPALDPAAAAELVRRGMHVLAVDTLSPDPSAGGGEAGFPVHEVVLGGDRLIVENLCGLDGLPERVRVGFFPLRVDLDGAPVRAVAFD</sequence>
<dbReference type="Proteomes" id="UP000831304">
    <property type="component" value="Chromosome"/>
</dbReference>
<dbReference type="Gene3D" id="3.50.30.50">
    <property type="entry name" value="Putative cyclase"/>
    <property type="match status" value="1"/>
</dbReference>
<proteinExistence type="predicted"/>
<dbReference type="EMBL" id="CP094533">
    <property type="protein sequence ID" value="UOE26276.1"/>
    <property type="molecule type" value="Genomic_DNA"/>
</dbReference>
<name>A0ABY4ASX9_9MICO</name>